<dbReference type="PROSITE" id="PS51164">
    <property type="entry name" value="CBM1_2"/>
    <property type="match status" value="1"/>
</dbReference>
<dbReference type="InterPro" id="IPR000254">
    <property type="entry name" value="CBD"/>
</dbReference>
<feature type="compositionally biased region" description="Low complexity" evidence="2">
    <location>
        <begin position="140"/>
        <end position="178"/>
    </location>
</feature>
<accession>A0A7S1SBB2</accession>
<feature type="region of interest" description="Disordered" evidence="2">
    <location>
        <begin position="509"/>
        <end position="553"/>
    </location>
</feature>
<evidence type="ECO:0000259" key="4">
    <source>
        <dbReference type="PROSITE" id="PS51164"/>
    </source>
</evidence>
<evidence type="ECO:0000256" key="3">
    <source>
        <dbReference type="SAM" id="SignalP"/>
    </source>
</evidence>
<dbReference type="GO" id="GO:0030248">
    <property type="term" value="F:cellulose binding"/>
    <property type="evidence" value="ECO:0007669"/>
    <property type="project" value="InterPro"/>
</dbReference>
<name>A0A7S1SBB2_ALECA</name>
<feature type="domain" description="CBM1" evidence="4">
    <location>
        <begin position="206"/>
        <end position="242"/>
    </location>
</feature>
<dbReference type="Pfam" id="PF00734">
    <property type="entry name" value="CBM_1"/>
    <property type="match status" value="1"/>
</dbReference>
<feature type="compositionally biased region" description="Acidic residues" evidence="2">
    <location>
        <begin position="542"/>
        <end position="553"/>
    </location>
</feature>
<feature type="chain" id="PRO_5030957156" description="CBM1 domain-containing protein" evidence="3">
    <location>
        <begin position="20"/>
        <end position="553"/>
    </location>
</feature>
<dbReference type="AlphaFoldDB" id="A0A7S1SBB2"/>
<keyword evidence="1 3" id="KW-0732">Signal</keyword>
<feature type="region of interest" description="Disordered" evidence="2">
    <location>
        <begin position="80"/>
        <end position="210"/>
    </location>
</feature>
<dbReference type="SUPFAM" id="SSF57180">
    <property type="entry name" value="Cellulose-binding domain"/>
    <property type="match status" value="1"/>
</dbReference>
<organism evidence="5">
    <name type="scientific">Alexandrium catenella</name>
    <name type="common">Red tide dinoflagellate</name>
    <name type="synonym">Gonyaulax catenella</name>
    <dbReference type="NCBI Taxonomy" id="2925"/>
    <lineage>
        <taxon>Eukaryota</taxon>
        <taxon>Sar</taxon>
        <taxon>Alveolata</taxon>
        <taxon>Dinophyceae</taxon>
        <taxon>Gonyaulacales</taxon>
        <taxon>Pyrocystaceae</taxon>
        <taxon>Alexandrium</taxon>
    </lineage>
</organism>
<proteinExistence type="predicted"/>
<evidence type="ECO:0000313" key="5">
    <source>
        <dbReference type="EMBL" id="CAD9189842.1"/>
    </source>
</evidence>
<dbReference type="InterPro" id="IPR035971">
    <property type="entry name" value="CBD_sf"/>
</dbReference>
<dbReference type="GO" id="GO:0005975">
    <property type="term" value="P:carbohydrate metabolic process"/>
    <property type="evidence" value="ECO:0007669"/>
    <property type="project" value="InterPro"/>
</dbReference>
<evidence type="ECO:0000256" key="1">
    <source>
        <dbReference type="ARBA" id="ARBA00022729"/>
    </source>
</evidence>
<dbReference type="PROSITE" id="PS00562">
    <property type="entry name" value="CBM1_1"/>
    <property type="match status" value="1"/>
</dbReference>
<protein>
    <recommendedName>
        <fullName evidence="4">CBM1 domain-containing protein</fullName>
    </recommendedName>
</protein>
<dbReference type="SMART" id="SM00236">
    <property type="entry name" value="fCBD"/>
    <property type="match status" value="1"/>
</dbReference>
<feature type="signal peptide" evidence="3">
    <location>
        <begin position="1"/>
        <end position="19"/>
    </location>
</feature>
<feature type="compositionally biased region" description="Pro residues" evidence="2">
    <location>
        <begin position="197"/>
        <end position="207"/>
    </location>
</feature>
<dbReference type="EMBL" id="HBGE01111755">
    <property type="protein sequence ID" value="CAD9189842.1"/>
    <property type="molecule type" value="Transcribed_RNA"/>
</dbReference>
<sequence>MSCPLLLLVLCGHLAGASADDLFEAPEVAAHAAHSLRADDECAQGAAEESEGCGLSALQRHGGRLTDDTLGDGVAHAAQKAASSAARRARGRGPDGEANGKADVGVEDLTFGDLVGDEEEEEIVVEEEDLSEEVPKAEEPSAATPEAPAAAAAPASNASGVPAAAPAADASEANATSPSGSPGTADAAEPDRKEVPTTPPAPAPAPKVNPWQQCGGTGYQGPTECVKDYTCWPQSNYYSQCMPSVQCKKTWQTYKGTAILNQSSKAPLLTFYMYRAQGPNDYPVENVNTASLGGLMWYVHNEVVSCAYGDCRYVRRFGINRIVRYKVQTRAPQPLYDAGMNFGIRYAYDHGQCTGPWSCDTQFDKYGFFVGCNNVSSGFPFPDWPVYYSGAWYSLPGPCSSRKWEDQNILCKLDQPGGQCKKEPTGTGTCTYTIETAGEITIDELEGLDDYMAFKEDGGEEYNKTLDEGINMTFWDGINDTAKNAERVQKASDLFSKKYPNMPTNEEMAAPTCDFDKPKFFPDGLPTELNSNTRERVKEQAEEMDVEAETGVR</sequence>
<feature type="compositionally biased region" description="Acidic residues" evidence="2">
    <location>
        <begin position="115"/>
        <end position="132"/>
    </location>
</feature>
<gene>
    <name evidence="5" type="ORF">ACAT0790_LOCUS66616</name>
</gene>
<dbReference type="GO" id="GO:0005576">
    <property type="term" value="C:extracellular region"/>
    <property type="evidence" value="ECO:0007669"/>
    <property type="project" value="InterPro"/>
</dbReference>
<evidence type="ECO:0000256" key="2">
    <source>
        <dbReference type="SAM" id="MobiDB-lite"/>
    </source>
</evidence>
<reference evidence="5" key="1">
    <citation type="submission" date="2021-01" db="EMBL/GenBank/DDBJ databases">
        <authorList>
            <person name="Corre E."/>
            <person name="Pelletier E."/>
            <person name="Niang G."/>
            <person name="Scheremetjew M."/>
            <person name="Finn R."/>
            <person name="Kale V."/>
            <person name="Holt S."/>
            <person name="Cochrane G."/>
            <person name="Meng A."/>
            <person name="Brown T."/>
            <person name="Cohen L."/>
        </authorList>
    </citation>
    <scope>NUCLEOTIDE SEQUENCE</scope>
    <source>
        <strain evidence="5">OF101</strain>
    </source>
</reference>